<name>A0A8S1MAJ0_9CILI</name>
<feature type="region of interest" description="Disordered" evidence="2">
    <location>
        <begin position="1"/>
        <end position="48"/>
    </location>
</feature>
<sequence length="711" mass="84594">MKQHKKNVLIRSSMHSPSNYDSKPSTQIPRQRSVNQFEEADPISKDRKIIKMRNVVDLGDATESVHKSSSKQKRRQSKEEQDKELEQLDQWHEQIVSKKKTFAFEQIKQNDNKYMENMFTNDGGPYINQAIINSILKPQEKQQLKNLSQEEEQDLNVQVKFQLLRSIKDSNNPVLKTLDQVRMEMNKHIMNSLLLQKVTKKLDDLQINRRVKSNWNHQKMDEETTQVVRDQSQALKNSTLNNFKGLTEYFSNPAQYIDYDIVLSKAKYYSNKPPNQFEMEIIQTGQQTSTSAKQLIESFQQFQIQIKENKLVLYEMRLENNKLVQKTTIKEEEISEIKRKYFQKEEKTRQGYIPDQEGKKKNMMEIIEKIRQQRDLEIKNIQKFITQIKDEMHRNIDKQEVIQKDLDELRQKKRRCKMLLKDIFLKQLQEANESLMPEGLIPIIKQMKKINENAKIEQFPRYLDDQSRQYLLKAAQLEIEIDDARQQSQKLNHNQTNFRSTQSQQCLFQTQPVSVSQLKSQVKTMLKRSKVSIKKPIFVQGIDPLNPQSFAHVLKWENQDLESGHFLEKEEATFKLQNMPSEGNLFIKDFNQKLVHFQQQLESIQKEEQERILKLYQNKRHLSDIQELKLVLYSLFGQVIGDQIWYEFVIEWTDQKQLNPQQILKKDIELKANDKGQSQKQINEKIKLRMANTYRKLQQSNEIEYNFNMLE</sequence>
<evidence type="ECO:0000313" key="3">
    <source>
        <dbReference type="EMBL" id="CAD8077237.1"/>
    </source>
</evidence>
<evidence type="ECO:0000256" key="2">
    <source>
        <dbReference type="SAM" id="MobiDB-lite"/>
    </source>
</evidence>
<comment type="caution">
    <text evidence="3">The sequence shown here is derived from an EMBL/GenBank/DDBJ whole genome shotgun (WGS) entry which is preliminary data.</text>
</comment>
<evidence type="ECO:0000313" key="4">
    <source>
        <dbReference type="Proteomes" id="UP000692954"/>
    </source>
</evidence>
<feature type="compositionally biased region" description="Polar residues" evidence="2">
    <location>
        <begin position="13"/>
        <end position="36"/>
    </location>
</feature>
<gene>
    <name evidence="3" type="ORF">PSON_ATCC_30995.1.T0360028</name>
</gene>
<evidence type="ECO:0000256" key="1">
    <source>
        <dbReference type="SAM" id="Coils"/>
    </source>
</evidence>
<reference evidence="3" key="1">
    <citation type="submission" date="2021-01" db="EMBL/GenBank/DDBJ databases">
        <authorList>
            <consortium name="Genoscope - CEA"/>
            <person name="William W."/>
        </authorList>
    </citation>
    <scope>NUCLEOTIDE SEQUENCE</scope>
</reference>
<dbReference type="OrthoDB" id="302531at2759"/>
<feature type="compositionally biased region" description="Basic and acidic residues" evidence="2">
    <location>
        <begin position="77"/>
        <end position="86"/>
    </location>
</feature>
<feature type="region of interest" description="Disordered" evidence="2">
    <location>
        <begin position="60"/>
        <end position="86"/>
    </location>
</feature>
<keyword evidence="1" id="KW-0175">Coiled coil</keyword>
<accession>A0A8S1MAJ0</accession>
<dbReference type="EMBL" id="CAJJDN010000036">
    <property type="protein sequence ID" value="CAD8077237.1"/>
    <property type="molecule type" value="Genomic_DNA"/>
</dbReference>
<protein>
    <submittedName>
        <fullName evidence="3">Uncharacterized protein</fullName>
    </submittedName>
</protein>
<dbReference type="Proteomes" id="UP000692954">
    <property type="component" value="Unassembled WGS sequence"/>
</dbReference>
<proteinExistence type="predicted"/>
<feature type="coiled-coil region" evidence="1">
    <location>
        <begin position="467"/>
        <end position="494"/>
    </location>
</feature>
<dbReference type="AlphaFoldDB" id="A0A8S1MAJ0"/>
<keyword evidence="4" id="KW-1185">Reference proteome</keyword>
<organism evidence="3 4">
    <name type="scientific">Paramecium sonneborni</name>
    <dbReference type="NCBI Taxonomy" id="65129"/>
    <lineage>
        <taxon>Eukaryota</taxon>
        <taxon>Sar</taxon>
        <taxon>Alveolata</taxon>
        <taxon>Ciliophora</taxon>
        <taxon>Intramacronucleata</taxon>
        <taxon>Oligohymenophorea</taxon>
        <taxon>Peniculida</taxon>
        <taxon>Parameciidae</taxon>
        <taxon>Paramecium</taxon>
    </lineage>
</organism>